<feature type="transmembrane region" description="Helical" evidence="8">
    <location>
        <begin position="217"/>
        <end position="242"/>
    </location>
</feature>
<name>F0W1S3_9STRA</name>
<dbReference type="AlphaFoldDB" id="F0W1S3"/>
<evidence type="ECO:0000256" key="8">
    <source>
        <dbReference type="RuleBase" id="RU363111"/>
    </source>
</evidence>
<comment type="function">
    <text evidence="8">May be involved in fusion of retrograde transport vesicles derived from an endocytic compartment with the Golgi complex.</text>
</comment>
<evidence type="ECO:0000256" key="5">
    <source>
        <dbReference type="ARBA" id="ARBA00022989"/>
    </source>
</evidence>
<feature type="transmembrane region" description="Helical" evidence="8">
    <location>
        <begin position="186"/>
        <end position="205"/>
    </location>
</feature>
<keyword evidence="4 8" id="KW-0653">Protein transport</keyword>
<evidence type="ECO:0000256" key="7">
    <source>
        <dbReference type="ARBA" id="ARBA00025800"/>
    </source>
</evidence>
<keyword evidence="3 8" id="KW-0812">Transmembrane</keyword>
<feature type="transmembrane region" description="Helical" evidence="8">
    <location>
        <begin position="163"/>
        <end position="181"/>
    </location>
</feature>
<comment type="similarity">
    <text evidence="7 8">Belongs to the SFT2 family.</text>
</comment>
<sequence>MPDSAWAQWGSRPNQGAIKEIQGSLSSLLRNSTGSSSSVSTHDSSASSTPNSAITSIQSFWSSVQGLAADAVQLNNEDNEDAENPLVTMENGRMEPDVRDMKRKSSFWSQSNRNVNEVRSNWLPTLSWNVRLKWFVVLLFMSAVFFSMALLFVPLIMLRPSKFALSFTFGSVCCMGSVAILKGPMVYVNSLLQLHTLLLTTVYWITLGSTLYSCLILGNYMLVLISSFLQMLTLAISLCAALPKGKASMKAFIRLVRAAFWKLLQLFKRLLS</sequence>
<protein>
    <recommendedName>
        <fullName evidence="8">Vesicle transport protein</fullName>
    </recommendedName>
</protein>
<feature type="transmembrane region" description="Helical" evidence="8">
    <location>
        <begin position="134"/>
        <end position="157"/>
    </location>
</feature>
<dbReference type="Pfam" id="PF04178">
    <property type="entry name" value="Got1"/>
    <property type="match status" value="1"/>
</dbReference>
<evidence type="ECO:0000256" key="6">
    <source>
        <dbReference type="ARBA" id="ARBA00023136"/>
    </source>
</evidence>
<feature type="region of interest" description="Disordered" evidence="9">
    <location>
        <begin position="29"/>
        <end position="50"/>
    </location>
</feature>
<dbReference type="EMBL" id="FR824347">
    <property type="protein sequence ID" value="CCA25493.1"/>
    <property type="molecule type" value="Genomic_DNA"/>
</dbReference>
<keyword evidence="2 8" id="KW-0813">Transport</keyword>
<gene>
    <name evidence="10" type="primary">AlNc14C7G1003</name>
    <name evidence="11" type="synonym">AlNc14C302G10386</name>
    <name evidence="10" type="ORF">ALNC14_011450</name>
    <name evidence="11" type="ORF">ALNC14_116370</name>
</gene>
<proteinExistence type="inferred from homology"/>
<dbReference type="GO" id="GO:0005737">
    <property type="term" value="C:cytoplasm"/>
    <property type="evidence" value="ECO:0007669"/>
    <property type="project" value="UniProtKB-ARBA"/>
</dbReference>
<evidence type="ECO:0000256" key="1">
    <source>
        <dbReference type="ARBA" id="ARBA00004141"/>
    </source>
</evidence>
<dbReference type="HOGENOM" id="CLU_094087_0_0_1"/>
<reference evidence="10" key="2">
    <citation type="submission" date="2011-02" db="EMBL/GenBank/DDBJ databases">
        <authorList>
            <person name="MacLean D."/>
        </authorList>
    </citation>
    <scope>NUCLEOTIDE SEQUENCE</scope>
</reference>
<dbReference type="GO" id="GO:0015031">
    <property type="term" value="P:protein transport"/>
    <property type="evidence" value="ECO:0007669"/>
    <property type="project" value="UniProtKB-KW"/>
</dbReference>
<dbReference type="InterPro" id="IPR007305">
    <property type="entry name" value="Vesicle_transpt_Got1/SFT2"/>
</dbReference>
<evidence type="ECO:0000313" key="11">
    <source>
        <dbReference type="EMBL" id="CCA25493.1"/>
    </source>
</evidence>
<dbReference type="GO" id="GO:0012505">
    <property type="term" value="C:endomembrane system"/>
    <property type="evidence" value="ECO:0007669"/>
    <property type="project" value="UniProtKB-ARBA"/>
</dbReference>
<evidence type="ECO:0000256" key="2">
    <source>
        <dbReference type="ARBA" id="ARBA00022448"/>
    </source>
</evidence>
<evidence type="ECO:0000256" key="9">
    <source>
        <dbReference type="SAM" id="MobiDB-lite"/>
    </source>
</evidence>
<keyword evidence="6 8" id="KW-0472">Membrane</keyword>
<organism evidence="10">
    <name type="scientific">Albugo laibachii Nc14</name>
    <dbReference type="NCBI Taxonomy" id="890382"/>
    <lineage>
        <taxon>Eukaryota</taxon>
        <taxon>Sar</taxon>
        <taxon>Stramenopiles</taxon>
        <taxon>Oomycota</taxon>
        <taxon>Peronosporomycetes</taxon>
        <taxon>Albuginales</taxon>
        <taxon>Albuginaceae</taxon>
        <taxon>Albugo</taxon>
    </lineage>
</organism>
<dbReference type="GO" id="GO:0016020">
    <property type="term" value="C:membrane"/>
    <property type="evidence" value="ECO:0007669"/>
    <property type="project" value="UniProtKB-SubCell"/>
</dbReference>
<accession>F0W1S3</accession>
<keyword evidence="5 8" id="KW-1133">Transmembrane helix</keyword>
<reference evidence="10" key="1">
    <citation type="journal article" date="2011" name="PLoS Biol.">
        <title>Gene gain and loss during evolution of obligate parasitism in the white rust pathogen of Arabidopsis thaliana.</title>
        <authorList>
            <person name="Kemen E."/>
            <person name="Gardiner A."/>
            <person name="Schultz-Larsen T."/>
            <person name="Kemen A.C."/>
            <person name="Balmuth A.L."/>
            <person name="Robert-Seilaniantz A."/>
            <person name="Bailey K."/>
            <person name="Holub E."/>
            <person name="Studholme D.J."/>
            <person name="Maclean D."/>
            <person name="Jones J.D."/>
        </authorList>
    </citation>
    <scope>NUCLEOTIDE SEQUENCE</scope>
</reference>
<evidence type="ECO:0000256" key="4">
    <source>
        <dbReference type="ARBA" id="ARBA00022927"/>
    </source>
</evidence>
<evidence type="ECO:0000256" key="3">
    <source>
        <dbReference type="ARBA" id="ARBA00022692"/>
    </source>
</evidence>
<dbReference type="InterPro" id="IPR011691">
    <property type="entry name" value="Vesicle_transpt_SFT2"/>
</dbReference>
<comment type="subcellular location">
    <subcellularLocation>
        <location evidence="1 8">Membrane</location>
        <topology evidence="1 8">Multi-pass membrane protein</topology>
    </subcellularLocation>
</comment>
<dbReference type="EMBL" id="FR824052">
    <property type="protein sequence ID" value="CCA15002.1"/>
    <property type="molecule type" value="Genomic_DNA"/>
</dbReference>
<dbReference type="PANTHER" id="PTHR23137">
    <property type="entry name" value="VESICLE TRANSPORT PROTEIN-RELATED"/>
    <property type="match status" value="1"/>
</dbReference>
<dbReference type="GO" id="GO:0016192">
    <property type="term" value="P:vesicle-mediated transport"/>
    <property type="evidence" value="ECO:0007669"/>
    <property type="project" value="InterPro"/>
</dbReference>
<evidence type="ECO:0000313" key="10">
    <source>
        <dbReference type="EMBL" id="CCA15002.1"/>
    </source>
</evidence>
<dbReference type="PANTHER" id="PTHR23137:SF36">
    <property type="entry name" value="VESICLE TRANSPORT PROTEIN SFT2C"/>
    <property type="match status" value="1"/>
</dbReference>